<evidence type="ECO:0000313" key="2">
    <source>
        <dbReference type="EMBL" id="RIY35539.1"/>
    </source>
</evidence>
<proteinExistence type="predicted"/>
<comment type="caution">
    <text evidence="2">The sequence shown here is derived from an EMBL/GenBank/DDBJ whole genome shotgun (WGS) entry which is preliminary data.</text>
</comment>
<sequence>MARPKGTTKTGGRQKGTPNKATNDMRKWLRSFLDQNQEQIEKDFKALKPKERIQAFERLLQYTLPKMQTFGANIELEALSDDSLNLIIENLTENILKE</sequence>
<dbReference type="AlphaFoldDB" id="A0A3A1YE63"/>
<reference evidence="2 3" key="1">
    <citation type="submission" date="2017-08" db="EMBL/GenBank/DDBJ databases">
        <title>Capnocytophaga canis 17-158 assembly.</title>
        <authorList>
            <person name="Gulvik C.A."/>
        </authorList>
    </citation>
    <scope>NUCLEOTIDE SEQUENCE [LARGE SCALE GENOMIC DNA]</scope>
    <source>
        <strain evidence="2 3">17-158</strain>
    </source>
</reference>
<dbReference type="Proteomes" id="UP000265497">
    <property type="component" value="Unassembled WGS sequence"/>
</dbReference>
<dbReference type="RefSeq" id="WP_119653013.1">
    <property type="nucleotide sequence ID" value="NZ_NSDI01000011.1"/>
</dbReference>
<evidence type="ECO:0000313" key="3">
    <source>
        <dbReference type="Proteomes" id="UP000265497"/>
    </source>
</evidence>
<dbReference type="EMBL" id="NSDI01000011">
    <property type="protein sequence ID" value="RIY35539.1"/>
    <property type="molecule type" value="Genomic_DNA"/>
</dbReference>
<feature type="region of interest" description="Disordered" evidence="1">
    <location>
        <begin position="1"/>
        <end position="25"/>
    </location>
</feature>
<name>A0A3A1YE63_9FLAO</name>
<protein>
    <submittedName>
        <fullName evidence="2">Uncharacterized protein</fullName>
    </submittedName>
</protein>
<accession>A0A3A1YE63</accession>
<evidence type="ECO:0000256" key="1">
    <source>
        <dbReference type="SAM" id="MobiDB-lite"/>
    </source>
</evidence>
<feature type="compositionally biased region" description="Low complexity" evidence="1">
    <location>
        <begin position="1"/>
        <end position="17"/>
    </location>
</feature>
<organism evidence="2 3">
    <name type="scientific">Capnocytophaga canis</name>
    <dbReference type="NCBI Taxonomy" id="1848903"/>
    <lineage>
        <taxon>Bacteria</taxon>
        <taxon>Pseudomonadati</taxon>
        <taxon>Bacteroidota</taxon>
        <taxon>Flavobacteriia</taxon>
        <taxon>Flavobacteriales</taxon>
        <taxon>Flavobacteriaceae</taxon>
        <taxon>Capnocytophaga</taxon>
    </lineage>
</organism>
<gene>
    <name evidence="2" type="ORF">CKY20_10235</name>
</gene>